<name>A0A4Y1LUB9_9CAUD</name>
<protein>
    <submittedName>
        <fullName evidence="1">Uncharacterized protein</fullName>
    </submittedName>
</protein>
<accession>A0A4Y1LUB9</accession>
<evidence type="ECO:0000313" key="1">
    <source>
        <dbReference type="EMBL" id="QCG75977.1"/>
    </source>
</evidence>
<gene>
    <name evidence="1" type="ORF">EST35_0095</name>
</gene>
<evidence type="ECO:0000313" key="2">
    <source>
        <dbReference type="Proteomes" id="UP000316733"/>
    </source>
</evidence>
<proteinExistence type="predicted"/>
<sequence>MALIALVATAYDKEGDKFDYVRYLKAHINFVSAQDQLKEWIKNKIDASIAEVKIGLRAEIEVLAYLGNYISHSQRIISPAGIIMYIVLDEKYVNELHGQISNAIDCEEKKHVIKKEENVTYIDFKK</sequence>
<reference evidence="2" key="1">
    <citation type="journal article" date="2020" name="bioRxiv">
        <title>Integrative omics analysis of Pseudomonas aeruginosa virus PA5oct highlights the molecular complexity of jumbo phages.</title>
        <authorList>
            <person name="Lood C."/>
            <person name="Danis-Wlodarczyk K."/>
            <person name="Blasdel B.G."/>
            <person name="Jang H.B."/>
            <person name="Vandenheuvel D."/>
            <person name="Briers Y."/>
            <person name="Noben J.-P."/>
            <person name="van Noort V."/>
            <person name="Drulis-Kawa Z."/>
            <person name="Lavigne R."/>
        </authorList>
    </citation>
    <scope>NUCLEOTIDE SEQUENCE [LARGE SCALE GENOMIC DNA]</scope>
</reference>
<organism evidence="1 2">
    <name type="scientific">Pseudomonas phage vB_PaeM_PA5oct</name>
    <dbReference type="NCBI Taxonomy" id="2163605"/>
    <lineage>
        <taxon>Viruses</taxon>
        <taxon>Duplodnaviria</taxon>
        <taxon>Heunggongvirae</taxon>
        <taxon>Uroviricota</taxon>
        <taxon>Caudoviricetes</taxon>
        <taxon>Arenbergviridae</taxon>
        <taxon>Wroclawvirus</taxon>
        <taxon>Wroclawvirus PA5oct</taxon>
    </lineage>
</organism>
<dbReference type="EMBL" id="MK797984">
    <property type="protein sequence ID" value="QCG75977.1"/>
    <property type="molecule type" value="Genomic_DNA"/>
</dbReference>
<dbReference type="Proteomes" id="UP000316733">
    <property type="component" value="Segment"/>
</dbReference>
<keyword evidence="2" id="KW-1185">Reference proteome</keyword>